<dbReference type="AlphaFoldDB" id="A0A1C7MB28"/>
<keyword evidence="3" id="KW-1185">Reference proteome</keyword>
<reference evidence="2 3" key="1">
    <citation type="submission" date="2016-03" db="EMBL/GenBank/DDBJ databases">
        <title>Whole genome sequencing of Grifola frondosa 9006-11.</title>
        <authorList>
            <person name="Min B."/>
            <person name="Park H."/>
            <person name="Kim J.-G."/>
            <person name="Cho H."/>
            <person name="Oh Y.-L."/>
            <person name="Kong W.-S."/>
            <person name="Choi I.-G."/>
        </authorList>
    </citation>
    <scope>NUCLEOTIDE SEQUENCE [LARGE SCALE GENOMIC DNA]</scope>
    <source>
        <strain evidence="2 3">9006-11</strain>
    </source>
</reference>
<feature type="region of interest" description="Disordered" evidence="1">
    <location>
        <begin position="30"/>
        <end position="69"/>
    </location>
</feature>
<feature type="compositionally biased region" description="Basic and acidic residues" evidence="1">
    <location>
        <begin position="142"/>
        <end position="161"/>
    </location>
</feature>
<evidence type="ECO:0000256" key="1">
    <source>
        <dbReference type="SAM" id="MobiDB-lite"/>
    </source>
</evidence>
<feature type="region of interest" description="Disordered" evidence="1">
    <location>
        <begin position="136"/>
        <end position="235"/>
    </location>
</feature>
<feature type="compositionally biased region" description="Basic residues" evidence="1">
    <location>
        <begin position="210"/>
        <end position="219"/>
    </location>
</feature>
<feature type="compositionally biased region" description="Basic and acidic residues" evidence="1">
    <location>
        <begin position="220"/>
        <end position="235"/>
    </location>
</feature>
<proteinExistence type="predicted"/>
<dbReference type="SUPFAM" id="SSF47473">
    <property type="entry name" value="EF-hand"/>
    <property type="match status" value="1"/>
</dbReference>
<sequence>MEPEDQDPGFALLPHHIRQRIDRAFDTAIAQADASAEPARKRRKLDHDRPDSTPLEPGGFIVDEPQPGGFLVDNSEAGGILHTAATSPGGSVTEEDTSEAHIPLSLIPTALQLLDLQPDDEDVLSVFRNAASGWGEGNQFAGDREYEREETVTRKDWRAESSDSGEEYIESGGEESDFEDNAEDSDDEYQEGGFMRTTSKTKDKISTPSPRKRTTRRASKVSEDSDQFDHPRSITARQKEECRRAFSLFFPHVSDEDLDKQRIMIKDITRVAKLLKEKITTEQTIEMLEAFSSSPDKSVNLADFERMMVAAKMA</sequence>
<dbReference type="Proteomes" id="UP000092993">
    <property type="component" value="Unassembled WGS sequence"/>
</dbReference>
<comment type="caution">
    <text evidence="2">The sequence shown here is derived from an EMBL/GenBank/DDBJ whole genome shotgun (WGS) entry which is preliminary data.</text>
</comment>
<organism evidence="2 3">
    <name type="scientific">Grifola frondosa</name>
    <name type="common">Maitake</name>
    <name type="synonym">Polyporus frondosus</name>
    <dbReference type="NCBI Taxonomy" id="5627"/>
    <lineage>
        <taxon>Eukaryota</taxon>
        <taxon>Fungi</taxon>
        <taxon>Dikarya</taxon>
        <taxon>Basidiomycota</taxon>
        <taxon>Agaricomycotina</taxon>
        <taxon>Agaricomycetes</taxon>
        <taxon>Polyporales</taxon>
        <taxon>Grifolaceae</taxon>
        <taxon>Grifola</taxon>
    </lineage>
</organism>
<accession>A0A1C7MB28</accession>
<dbReference type="InterPro" id="IPR011992">
    <property type="entry name" value="EF-hand-dom_pair"/>
</dbReference>
<evidence type="ECO:0008006" key="4">
    <source>
        <dbReference type="Google" id="ProtNLM"/>
    </source>
</evidence>
<dbReference type="Gene3D" id="1.10.238.10">
    <property type="entry name" value="EF-hand"/>
    <property type="match status" value="1"/>
</dbReference>
<evidence type="ECO:0000313" key="2">
    <source>
        <dbReference type="EMBL" id="OBZ74131.1"/>
    </source>
</evidence>
<dbReference type="EMBL" id="LUGG01000006">
    <property type="protein sequence ID" value="OBZ74131.1"/>
    <property type="molecule type" value="Genomic_DNA"/>
</dbReference>
<dbReference type="OMA" id="CAILLEH"/>
<dbReference type="OrthoDB" id="2530165at2759"/>
<gene>
    <name evidence="2" type="ORF">A0H81_05849</name>
</gene>
<protein>
    <recommendedName>
        <fullName evidence="4">EF-hand domain-containing protein</fullName>
    </recommendedName>
</protein>
<evidence type="ECO:0000313" key="3">
    <source>
        <dbReference type="Proteomes" id="UP000092993"/>
    </source>
</evidence>
<name>A0A1C7MB28_GRIFR</name>
<feature type="compositionally biased region" description="Acidic residues" evidence="1">
    <location>
        <begin position="163"/>
        <end position="190"/>
    </location>
</feature>